<dbReference type="InterPro" id="IPR011055">
    <property type="entry name" value="Dup_hybrid_motif"/>
</dbReference>
<evidence type="ECO:0000313" key="5">
    <source>
        <dbReference type="Proteomes" id="UP000020218"/>
    </source>
</evidence>
<dbReference type="PANTHER" id="PTHR21666:SF270">
    <property type="entry name" value="MUREIN HYDROLASE ACTIVATOR ENVC"/>
    <property type="match status" value="1"/>
</dbReference>
<feature type="coiled-coil region" evidence="1">
    <location>
        <begin position="70"/>
        <end position="153"/>
    </location>
</feature>
<dbReference type="PANTHER" id="PTHR21666">
    <property type="entry name" value="PEPTIDASE-RELATED"/>
    <property type="match status" value="1"/>
</dbReference>
<feature type="coiled-coil region" evidence="1">
    <location>
        <begin position="249"/>
        <end position="286"/>
    </location>
</feature>
<dbReference type="Gene3D" id="6.10.250.3150">
    <property type="match status" value="1"/>
</dbReference>
<evidence type="ECO:0000313" key="4">
    <source>
        <dbReference type="EMBL" id="EXI67301.1"/>
    </source>
</evidence>
<feature type="region of interest" description="Disordered" evidence="2">
    <location>
        <begin position="1"/>
        <end position="22"/>
    </location>
</feature>
<evidence type="ECO:0000256" key="1">
    <source>
        <dbReference type="SAM" id="Coils"/>
    </source>
</evidence>
<dbReference type="FunFam" id="2.70.70.10:FF:000003">
    <property type="entry name" value="Murein hydrolase activator EnvC"/>
    <property type="match status" value="1"/>
</dbReference>
<dbReference type="Pfam" id="PF01551">
    <property type="entry name" value="Peptidase_M23"/>
    <property type="match status" value="1"/>
</dbReference>
<organism evidence="4 5">
    <name type="scientific">Candidatus Accumulibacter adjunctus</name>
    <dbReference type="NCBI Taxonomy" id="1454001"/>
    <lineage>
        <taxon>Bacteria</taxon>
        <taxon>Pseudomonadati</taxon>
        <taxon>Pseudomonadota</taxon>
        <taxon>Betaproteobacteria</taxon>
        <taxon>Candidatus Accumulibacter</taxon>
    </lineage>
</organism>
<feature type="compositionally biased region" description="Basic and acidic residues" evidence="2">
    <location>
        <begin position="290"/>
        <end position="308"/>
    </location>
</feature>
<dbReference type="Gene3D" id="2.70.70.10">
    <property type="entry name" value="Glucose Permease (Domain IIA)"/>
    <property type="match status" value="1"/>
</dbReference>
<dbReference type="STRING" id="1454001.AW08_02136"/>
<dbReference type="Proteomes" id="UP000020218">
    <property type="component" value="Unassembled WGS sequence"/>
</dbReference>
<accession>A0A011MXI9</accession>
<dbReference type="EMBL" id="JFAX01000011">
    <property type="protein sequence ID" value="EXI67301.1"/>
    <property type="molecule type" value="Genomic_DNA"/>
</dbReference>
<dbReference type="PATRIC" id="fig|1454001.3.peg.2183"/>
<dbReference type="CDD" id="cd12797">
    <property type="entry name" value="M23_peptidase"/>
    <property type="match status" value="1"/>
</dbReference>
<keyword evidence="5" id="KW-1185">Reference proteome</keyword>
<dbReference type="GO" id="GO:0004222">
    <property type="term" value="F:metalloendopeptidase activity"/>
    <property type="evidence" value="ECO:0007669"/>
    <property type="project" value="TreeGrafter"/>
</dbReference>
<keyword evidence="1" id="KW-0175">Coiled coil</keyword>
<feature type="domain" description="M23ase beta-sheet core" evidence="3">
    <location>
        <begin position="371"/>
        <end position="465"/>
    </location>
</feature>
<comment type="caution">
    <text evidence="4">The sequence shown here is derived from an EMBL/GenBank/DDBJ whole genome shotgun (WGS) entry which is preliminary data.</text>
</comment>
<dbReference type="InterPro" id="IPR016047">
    <property type="entry name" value="M23ase_b-sheet_dom"/>
</dbReference>
<protein>
    <submittedName>
        <fullName evidence="4">Septal ring factor</fullName>
    </submittedName>
</protein>
<feature type="compositionally biased region" description="Low complexity" evidence="2">
    <location>
        <begin position="309"/>
        <end position="342"/>
    </location>
</feature>
<dbReference type="SUPFAM" id="SSF51261">
    <property type="entry name" value="Duplicated hybrid motif"/>
    <property type="match status" value="1"/>
</dbReference>
<dbReference type="InterPro" id="IPR050570">
    <property type="entry name" value="Cell_wall_metabolism_enzyme"/>
</dbReference>
<name>A0A011MXI9_9PROT</name>
<sequence>MVTSSGCRQARAGPNSRATTARSEAPAAFAASNWRCLGLLALLLGALVPAAMAGSRHPAAGVDPAAAGEVAEKQGNLKSLRSQIEALRRQMSAAEGSRRDAVDQLQEAERAISATQRQLHETGSETERLRARLNELERQSGDLGRVLNAQQEQLARLLHRQYLRGNPDPVRMFLNGDDPNQLARDLHYLEMIGRARREILRDIEANLQRQQALARETRQQADLIATSEARQREEHARLIAQRQQRQLALAKVSEQIAAQRREIGSLQRDERRLAELVDRLARILAAQAGDARREAQRREPARSPEAREPASPAEAAAGDTRAVSPAAASRAEEASSTTGAAGLARLKGQLRLPTRGSVSNRFGTTRQEGSNWKGLFILASNGSEVRSIAAGKVVFAEWMRGFGNLMIVDHGGGYLSIYANNESLLKNVGEEARLGEVIATVGNSGGNPESGLYFELRHQGRPLDPMAWVGARH</sequence>
<feature type="region of interest" description="Disordered" evidence="2">
    <location>
        <begin position="288"/>
        <end position="346"/>
    </location>
</feature>
<reference evidence="4" key="1">
    <citation type="submission" date="2014-02" db="EMBL/GenBank/DDBJ databases">
        <title>Expanding our view of genomic diversity in Candidatus Accumulibacter clades.</title>
        <authorList>
            <person name="Skennerton C.T."/>
            <person name="Barr J.J."/>
            <person name="Slater F.R."/>
            <person name="Bond P.L."/>
            <person name="Tyson G.W."/>
        </authorList>
    </citation>
    <scope>NUCLEOTIDE SEQUENCE [LARGE SCALE GENOMIC DNA]</scope>
</reference>
<proteinExistence type="predicted"/>
<gene>
    <name evidence="4" type="primary">envC</name>
    <name evidence="4" type="ORF">AW08_02136</name>
</gene>
<dbReference type="AlphaFoldDB" id="A0A011MXI9"/>
<evidence type="ECO:0000259" key="3">
    <source>
        <dbReference type="Pfam" id="PF01551"/>
    </source>
</evidence>
<evidence type="ECO:0000256" key="2">
    <source>
        <dbReference type="SAM" id="MobiDB-lite"/>
    </source>
</evidence>